<dbReference type="GO" id="GO:0005506">
    <property type="term" value="F:iron ion binding"/>
    <property type="evidence" value="ECO:0007669"/>
    <property type="project" value="InterPro"/>
</dbReference>
<dbReference type="EMBL" id="MU629649">
    <property type="protein sequence ID" value="KAJ1255722.1"/>
    <property type="molecule type" value="Genomic_DNA"/>
</dbReference>
<feature type="transmembrane region" description="Helical" evidence="8">
    <location>
        <begin position="6"/>
        <end position="30"/>
    </location>
</feature>
<dbReference type="GO" id="GO:0020037">
    <property type="term" value="F:heme binding"/>
    <property type="evidence" value="ECO:0007669"/>
    <property type="project" value="InterPro"/>
</dbReference>
<evidence type="ECO:0000256" key="1">
    <source>
        <dbReference type="ARBA" id="ARBA00004167"/>
    </source>
</evidence>
<dbReference type="PRINTS" id="PR00385">
    <property type="entry name" value="P450"/>
</dbReference>
<evidence type="ECO:0000256" key="3">
    <source>
        <dbReference type="ARBA" id="ARBA00022723"/>
    </source>
</evidence>
<comment type="subcellular location">
    <subcellularLocation>
        <location evidence="1">Membrane</location>
        <topology evidence="1">Single-pass membrane protein</topology>
    </subcellularLocation>
</comment>
<dbReference type="InterPro" id="IPR051103">
    <property type="entry name" value="Plant_metabolite_P450s"/>
</dbReference>
<dbReference type="Pfam" id="PF00067">
    <property type="entry name" value="p450"/>
    <property type="match status" value="1"/>
</dbReference>
<dbReference type="AlphaFoldDB" id="A0A9W7XBR5"/>
<keyword evidence="10" id="KW-1185">Reference proteome</keyword>
<sequence>MEAEPLAPLLLTLALAVLVMLAISHLLLLGSSTTRRRRSRRPVPTPPLTNVVINDPAVLRRLLVDHADAFSSRPTPPFPEDFGGTHSINSVPYGSTWRALRGNLIAGIFHPTRLGVLAPLQRDAVKGLVAGLSSSITGWRGSEVVVVRDRLHGAVFGLVARMCLGDSVRDRDVRTLEREVGRFVFTFAADSALGRSTLARLLHWRRWRRYSGIVNRLSKLILPIIAARQQSRRGGTGIRCYVDSLVDLRVPNNDVDAATTTTTGSKRPLTDRELVRLVFEFLGANTVSVVSCVEWTLAHLAIRPEVQEKLHHEIITSGSHDLISEDRLRGLAYLRATILESLRLHPPLSVIMRNVDAHDLAACGAGAPPAAADDGGTRRVCLVVKVGEVGRNRSMWTDPEEFRPERFLAGGEAEGVGPVAGPKEIRMMPFGAGRRYCAGVEVAMLHVGYFLAALVRDFEWALPVDGHSIDLTEKHGFFMVMKTPLRARVTPRASPRGLTITT</sequence>
<feature type="binding site" description="axial binding residue" evidence="6">
    <location>
        <position position="437"/>
    </location>
    <ligand>
        <name>heme</name>
        <dbReference type="ChEBI" id="CHEBI:30413"/>
    </ligand>
    <ligandPart>
        <name>Fe</name>
        <dbReference type="ChEBI" id="CHEBI:18248"/>
    </ligandPart>
</feature>
<keyword evidence="4 8" id="KW-1133">Transmembrane helix</keyword>
<dbReference type="GO" id="GO:0016709">
    <property type="term" value="F:oxidoreductase activity, acting on paired donors, with incorporation or reduction of molecular oxygen, NAD(P)H as one donor, and incorporation of one atom of oxygen"/>
    <property type="evidence" value="ECO:0007669"/>
    <property type="project" value="TreeGrafter"/>
</dbReference>
<gene>
    <name evidence="9" type="ORF">BS78_K167600</name>
</gene>
<evidence type="ECO:0008006" key="11">
    <source>
        <dbReference type="Google" id="ProtNLM"/>
    </source>
</evidence>
<evidence type="ECO:0000313" key="10">
    <source>
        <dbReference type="Proteomes" id="UP001164776"/>
    </source>
</evidence>
<comment type="similarity">
    <text evidence="7">Belongs to the cytochrome P450 family.</text>
</comment>
<name>A0A9W7XBR5_9POAL</name>
<evidence type="ECO:0000256" key="5">
    <source>
        <dbReference type="ARBA" id="ARBA00023136"/>
    </source>
</evidence>
<proteinExistence type="inferred from homology"/>
<evidence type="ECO:0000256" key="4">
    <source>
        <dbReference type="ARBA" id="ARBA00022989"/>
    </source>
</evidence>
<keyword evidence="6 7" id="KW-0349">Heme</keyword>
<dbReference type="PROSITE" id="PS00086">
    <property type="entry name" value="CYTOCHROME_P450"/>
    <property type="match status" value="1"/>
</dbReference>
<evidence type="ECO:0000256" key="6">
    <source>
        <dbReference type="PIRSR" id="PIRSR602401-1"/>
    </source>
</evidence>
<evidence type="ECO:0000313" key="9">
    <source>
        <dbReference type="EMBL" id="KAJ1255722.1"/>
    </source>
</evidence>
<dbReference type="InterPro" id="IPR002401">
    <property type="entry name" value="Cyt_P450_E_grp-I"/>
</dbReference>
<keyword evidence="2 8" id="KW-0812">Transmembrane</keyword>
<comment type="cofactor">
    <cofactor evidence="6">
        <name>heme</name>
        <dbReference type="ChEBI" id="CHEBI:30413"/>
    </cofactor>
</comment>
<dbReference type="GO" id="GO:0016020">
    <property type="term" value="C:membrane"/>
    <property type="evidence" value="ECO:0007669"/>
    <property type="project" value="UniProtKB-SubCell"/>
</dbReference>
<keyword evidence="6 7" id="KW-0408">Iron</keyword>
<dbReference type="SUPFAM" id="SSF48264">
    <property type="entry name" value="Cytochrome P450"/>
    <property type="match status" value="1"/>
</dbReference>
<dbReference type="OrthoDB" id="2789670at2759"/>
<dbReference type="Gene3D" id="1.10.630.10">
    <property type="entry name" value="Cytochrome P450"/>
    <property type="match status" value="1"/>
</dbReference>
<dbReference type="PRINTS" id="PR00463">
    <property type="entry name" value="EP450I"/>
</dbReference>
<keyword evidence="7" id="KW-0503">Monooxygenase</keyword>
<dbReference type="InterPro" id="IPR036396">
    <property type="entry name" value="Cyt_P450_sf"/>
</dbReference>
<protein>
    <recommendedName>
        <fullName evidence="11">Cytochrome P450</fullName>
    </recommendedName>
</protein>
<evidence type="ECO:0000256" key="7">
    <source>
        <dbReference type="RuleBase" id="RU000461"/>
    </source>
</evidence>
<evidence type="ECO:0000256" key="8">
    <source>
        <dbReference type="SAM" id="Phobius"/>
    </source>
</evidence>
<reference evidence="9 10" key="1">
    <citation type="submission" date="2022-10" db="EMBL/GenBank/DDBJ databases">
        <title>WGS assembly of Paspalum vaginatum 540-79.</title>
        <authorList>
            <person name="Sun G."/>
            <person name="Wase N."/>
            <person name="Shu S."/>
            <person name="Jenkins J."/>
            <person name="Zhou B."/>
            <person name="Torres-Rodriguez J."/>
            <person name="Chen C."/>
            <person name="Sandor L."/>
            <person name="Plott C."/>
            <person name="Yoshinga Y."/>
            <person name="Daum C."/>
            <person name="Qi P."/>
            <person name="Barry K."/>
            <person name="Lipzen A."/>
            <person name="Berry L."/>
            <person name="Pedersen C."/>
            <person name="Gottilla T."/>
            <person name="Foltz A."/>
            <person name="Yu H."/>
            <person name="O'Malley R."/>
            <person name="Zhang C."/>
            <person name="Devos K."/>
            <person name="Sigmon B."/>
            <person name="Yu B."/>
            <person name="Obata T."/>
            <person name="Schmutz J."/>
            <person name="Schnable J."/>
        </authorList>
    </citation>
    <scope>NUCLEOTIDE SEQUENCE [LARGE SCALE GENOMIC DNA]</scope>
    <source>
        <strain evidence="10">cv. 540-79</strain>
    </source>
</reference>
<dbReference type="InterPro" id="IPR017972">
    <property type="entry name" value="Cyt_P450_CS"/>
</dbReference>
<dbReference type="PANTHER" id="PTHR24298">
    <property type="entry name" value="FLAVONOID 3'-MONOOXYGENASE-RELATED"/>
    <property type="match status" value="1"/>
</dbReference>
<dbReference type="InterPro" id="IPR001128">
    <property type="entry name" value="Cyt_P450"/>
</dbReference>
<comment type="caution">
    <text evidence="9">The sequence shown here is derived from an EMBL/GenBank/DDBJ whole genome shotgun (WGS) entry which is preliminary data.</text>
</comment>
<dbReference type="PANTHER" id="PTHR24298:SF389">
    <property type="entry name" value="OS04G0128400 PROTEIN"/>
    <property type="match status" value="1"/>
</dbReference>
<accession>A0A9W7XBR5</accession>
<dbReference type="Proteomes" id="UP001164776">
    <property type="component" value="Unassembled WGS sequence"/>
</dbReference>
<keyword evidence="5 8" id="KW-0472">Membrane</keyword>
<evidence type="ECO:0000256" key="2">
    <source>
        <dbReference type="ARBA" id="ARBA00022692"/>
    </source>
</evidence>
<organism evidence="9 10">
    <name type="scientific">Paspalum vaginatum</name>
    <name type="common">seashore paspalum</name>
    <dbReference type="NCBI Taxonomy" id="158149"/>
    <lineage>
        <taxon>Eukaryota</taxon>
        <taxon>Viridiplantae</taxon>
        <taxon>Streptophyta</taxon>
        <taxon>Embryophyta</taxon>
        <taxon>Tracheophyta</taxon>
        <taxon>Spermatophyta</taxon>
        <taxon>Magnoliopsida</taxon>
        <taxon>Liliopsida</taxon>
        <taxon>Poales</taxon>
        <taxon>Poaceae</taxon>
        <taxon>PACMAD clade</taxon>
        <taxon>Panicoideae</taxon>
        <taxon>Andropogonodae</taxon>
        <taxon>Paspaleae</taxon>
        <taxon>Paspalinae</taxon>
        <taxon>Paspalum</taxon>
    </lineage>
</organism>
<keyword evidence="7" id="KW-0560">Oxidoreductase</keyword>
<keyword evidence="3 6" id="KW-0479">Metal-binding</keyword>